<protein>
    <submittedName>
        <fullName evidence="3">Putative membrane protein</fullName>
    </submittedName>
</protein>
<feature type="transmembrane region" description="Helical" evidence="1">
    <location>
        <begin position="64"/>
        <end position="84"/>
    </location>
</feature>
<dbReference type="EMBL" id="JACHMM010000001">
    <property type="protein sequence ID" value="MBB5788936.1"/>
    <property type="molecule type" value="Genomic_DNA"/>
</dbReference>
<feature type="transmembrane region" description="Helical" evidence="1">
    <location>
        <begin position="21"/>
        <end position="44"/>
    </location>
</feature>
<dbReference type="Proteomes" id="UP000542813">
    <property type="component" value="Unassembled WGS sequence"/>
</dbReference>
<dbReference type="InterPro" id="IPR055568">
    <property type="entry name" value="DUF7144"/>
</dbReference>
<accession>A0A7W9LM70</accession>
<comment type="caution">
    <text evidence="3">The sequence shown here is derived from an EMBL/GenBank/DDBJ whole genome shotgun (WGS) entry which is preliminary data.</text>
</comment>
<feature type="domain" description="DUF7144" evidence="2">
    <location>
        <begin position="22"/>
        <end position="133"/>
    </location>
</feature>
<reference evidence="3 4" key="1">
    <citation type="submission" date="2020-08" db="EMBL/GenBank/DDBJ databases">
        <title>Sequencing the genomes of 1000 actinobacteria strains.</title>
        <authorList>
            <person name="Klenk H.-P."/>
        </authorList>
    </citation>
    <scope>NUCLEOTIDE SEQUENCE [LARGE SCALE GENOMIC DNA]</scope>
    <source>
        <strain evidence="3 4">DSM 102122</strain>
    </source>
</reference>
<evidence type="ECO:0000313" key="4">
    <source>
        <dbReference type="Proteomes" id="UP000542813"/>
    </source>
</evidence>
<feature type="transmembrane region" description="Helical" evidence="1">
    <location>
        <begin position="114"/>
        <end position="131"/>
    </location>
</feature>
<gene>
    <name evidence="3" type="ORF">HD601_003511</name>
</gene>
<keyword evidence="1" id="KW-0472">Membrane</keyword>
<name>A0A7W9LM70_9ACTN</name>
<dbReference type="AlphaFoldDB" id="A0A7W9LM70"/>
<evidence type="ECO:0000313" key="3">
    <source>
        <dbReference type="EMBL" id="MBB5788936.1"/>
    </source>
</evidence>
<keyword evidence="1" id="KW-0812">Transmembrane</keyword>
<feature type="transmembrane region" description="Helical" evidence="1">
    <location>
        <begin position="89"/>
        <end position="108"/>
    </location>
</feature>
<keyword evidence="1" id="KW-1133">Transmembrane helix</keyword>
<sequence length="138" mass="14740">MAQHGSIYERPSRRDSWAAAGLVFAATMMVLLGAFQALEGLAGLLDDDFYATVPDYSLDLDVTAWAWIHLIAGILLMIAGFALFSGSPVAGGVGIALAALAAIANFLFLPHYPVWSLVIIALCVFVIWAIVRSGVFVR</sequence>
<proteinExistence type="predicted"/>
<dbReference type="Pfam" id="PF23636">
    <property type="entry name" value="DUF7144"/>
    <property type="match status" value="1"/>
</dbReference>
<evidence type="ECO:0000256" key="1">
    <source>
        <dbReference type="SAM" id="Phobius"/>
    </source>
</evidence>
<evidence type="ECO:0000259" key="2">
    <source>
        <dbReference type="Pfam" id="PF23636"/>
    </source>
</evidence>
<keyword evidence="4" id="KW-1185">Reference proteome</keyword>
<organism evidence="3 4">
    <name type="scientific">Jiangella mangrovi</name>
    <dbReference type="NCBI Taxonomy" id="1524084"/>
    <lineage>
        <taxon>Bacteria</taxon>
        <taxon>Bacillati</taxon>
        <taxon>Actinomycetota</taxon>
        <taxon>Actinomycetes</taxon>
        <taxon>Jiangellales</taxon>
        <taxon>Jiangellaceae</taxon>
        <taxon>Jiangella</taxon>
    </lineage>
</organism>
<dbReference type="RefSeq" id="WP_184823945.1">
    <property type="nucleotide sequence ID" value="NZ_JACHMM010000001.1"/>
</dbReference>